<dbReference type="KEGG" id="fmg:HYN48_10855"/>
<evidence type="ECO:0000313" key="3">
    <source>
        <dbReference type="Proteomes" id="UP000244193"/>
    </source>
</evidence>
<protein>
    <recommendedName>
        <fullName evidence="4">DUF4890 domain-containing protein</fullName>
    </recommendedName>
</protein>
<evidence type="ECO:0000256" key="1">
    <source>
        <dbReference type="SAM" id="SignalP"/>
    </source>
</evidence>
<keyword evidence="1" id="KW-0732">Signal</keyword>
<organism evidence="2 3">
    <name type="scientific">Flavobacterium magnum</name>
    <dbReference type="NCBI Taxonomy" id="2162713"/>
    <lineage>
        <taxon>Bacteria</taxon>
        <taxon>Pseudomonadati</taxon>
        <taxon>Bacteroidota</taxon>
        <taxon>Flavobacteriia</taxon>
        <taxon>Flavobacteriales</taxon>
        <taxon>Flavobacteriaceae</taxon>
        <taxon>Flavobacterium</taxon>
    </lineage>
</organism>
<gene>
    <name evidence="2" type="ORF">HYN48_10855</name>
</gene>
<sequence>MKRLSLLLPALLLTAGFTAVAQQEPQLNQKQNSEFIDQLKTDVKKLSLTEEQKAPFLEITRKYAEKAKEINADTSRKKIARLKEIKTLRINKDEEMKALLSEEQFKVYQDIRDERKARRRAQ</sequence>
<dbReference type="AlphaFoldDB" id="A0A2S0RH39"/>
<evidence type="ECO:0008006" key="4">
    <source>
        <dbReference type="Google" id="ProtNLM"/>
    </source>
</evidence>
<feature type="signal peptide" evidence="1">
    <location>
        <begin position="1"/>
        <end position="21"/>
    </location>
</feature>
<keyword evidence="3" id="KW-1185">Reference proteome</keyword>
<evidence type="ECO:0000313" key="2">
    <source>
        <dbReference type="EMBL" id="AWA30548.1"/>
    </source>
</evidence>
<name>A0A2S0RH39_9FLAO</name>
<accession>A0A2S0RH39</accession>
<dbReference type="RefSeq" id="WP_108371611.1">
    <property type="nucleotide sequence ID" value="NZ_CP028811.1"/>
</dbReference>
<dbReference type="Proteomes" id="UP000244193">
    <property type="component" value="Chromosome"/>
</dbReference>
<reference evidence="2 3" key="1">
    <citation type="submission" date="2018-04" db="EMBL/GenBank/DDBJ databases">
        <title>Genome sequencing of Flavobacterium sp. HYN0048.</title>
        <authorList>
            <person name="Yi H."/>
            <person name="Baek C."/>
        </authorList>
    </citation>
    <scope>NUCLEOTIDE SEQUENCE [LARGE SCALE GENOMIC DNA]</scope>
    <source>
        <strain evidence="2 3">HYN0048</strain>
    </source>
</reference>
<dbReference type="EMBL" id="CP028811">
    <property type="protein sequence ID" value="AWA30548.1"/>
    <property type="molecule type" value="Genomic_DNA"/>
</dbReference>
<feature type="chain" id="PRO_5015527530" description="DUF4890 domain-containing protein" evidence="1">
    <location>
        <begin position="22"/>
        <end position="122"/>
    </location>
</feature>
<proteinExistence type="predicted"/>
<dbReference type="OrthoDB" id="1454137at2"/>